<dbReference type="GO" id="GO:0008237">
    <property type="term" value="F:metallopeptidase activity"/>
    <property type="evidence" value="ECO:0007669"/>
    <property type="project" value="UniProtKB-KW"/>
</dbReference>
<dbReference type="PROSITE" id="PS51257">
    <property type="entry name" value="PROKAR_LIPOPROTEIN"/>
    <property type="match status" value="1"/>
</dbReference>
<dbReference type="AlphaFoldDB" id="A0A852Z2X4"/>
<organism evidence="2 3">
    <name type="scientific">Actinopolyspora biskrensis</name>
    <dbReference type="NCBI Taxonomy" id="1470178"/>
    <lineage>
        <taxon>Bacteria</taxon>
        <taxon>Bacillati</taxon>
        <taxon>Actinomycetota</taxon>
        <taxon>Actinomycetes</taxon>
        <taxon>Actinopolysporales</taxon>
        <taxon>Actinopolysporaceae</taxon>
        <taxon>Actinopolyspora</taxon>
    </lineage>
</organism>
<reference evidence="2 3" key="1">
    <citation type="submission" date="2020-07" db="EMBL/GenBank/DDBJ databases">
        <title>Genomic Encyclopedia of Type Strains, Phase III (KMG-III): the genomes of soil and plant-associated and newly described type strains.</title>
        <authorList>
            <person name="Whitman W."/>
        </authorList>
    </citation>
    <scope>NUCLEOTIDE SEQUENCE [LARGE SCALE GENOMIC DNA]</scope>
    <source>
        <strain evidence="2 3">CECT 8576</strain>
    </source>
</reference>
<dbReference type="RefSeq" id="WP_179536019.1">
    <property type="nucleotide sequence ID" value="NZ_JACBYW010000005.1"/>
</dbReference>
<sequence>MDSPRRISALALGLLLLVTAAGCSTVRGHPVVGDSVVRHGVDPSFVFGTDSSPVDELAATVVTDAQDYWRRTLPRAFGQPWHDLDGGFFSVDTTDTASEPPPCTAQVSELAGNAYYCATVDAIAWDRAALLPVLRTNYGQSAVVVVLAHEMGHAVAHRLRSGETPARKRRPVIVEATADCFAGAYVHRVVTGDSARLGMSTAELDDALHALTNFADPVGQGVTDEHGTAYDRASAFQDGYTGGPTACAGMTAADRRLSGDWTGDGRRAGDREFPELLNERIPAIRDYFRELAVHGGWAWTPPAVRAARDSNTSGCAAEAAVYECRGDVVVDRAALDRLTYELGDQAAEIPLVAALATDALRRSGEDSDARGLERAATCLSGAHTAERVRGPGNGSAADLDEAVRSVLAGNSLFAGETISGFEALRAFRTGVRDGVRACSS</sequence>
<dbReference type="Proteomes" id="UP000548304">
    <property type="component" value="Unassembled WGS sequence"/>
</dbReference>
<gene>
    <name evidence="2" type="ORF">FHR84_002953</name>
</gene>
<protein>
    <submittedName>
        <fullName evidence="2">Putative metalloprotease</fullName>
    </submittedName>
</protein>
<name>A0A852Z2X4_9ACTN</name>
<evidence type="ECO:0000256" key="1">
    <source>
        <dbReference type="SAM" id="SignalP"/>
    </source>
</evidence>
<feature type="chain" id="PRO_5032300673" evidence="1">
    <location>
        <begin position="24"/>
        <end position="440"/>
    </location>
</feature>
<evidence type="ECO:0000313" key="2">
    <source>
        <dbReference type="EMBL" id="NYH79615.1"/>
    </source>
</evidence>
<keyword evidence="2" id="KW-0482">Metalloprotease</keyword>
<keyword evidence="2" id="KW-0645">Protease</keyword>
<keyword evidence="2" id="KW-0378">Hydrolase</keyword>
<keyword evidence="3" id="KW-1185">Reference proteome</keyword>
<comment type="caution">
    <text evidence="2">The sequence shown here is derived from an EMBL/GenBank/DDBJ whole genome shotgun (WGS) entry which is preliminary data.</text>
</comment>
<dbReference type="EMBL" id="JACBYW010000005">
    <property type="protein sequence ID" value="NYH79615.1"/>
    <property type="molecule type" value="Genomic_DNA"/>
</dbReference>
<keyword evidence="1" id="KW-0732">Signal</keyword>
<dbReference type="GO" id="GO:0006508">
    <property type="term" value="P:proteolysis"/>
    <property type="evidence" value="ECO:0007669"/>
    <property type="project" value="UniProtKB-KW"/>
</dbReference>
<evidence type="ECO:0000313" key="3">
    <source>
        <dbReference type="Proteomes" id="UP000548304"/>
    </source>
</evidence>
<dbReference type="SUPFAM" id="SSF55486">
    <property type="entry name" value="Metalloproteases ('zincins'), catalytic domain"/>
    <property type="match status" value="1"/>
</dbReference>
<accession>A0A852Z2X4</accession>
<feature type="signal peptide" evidence="1">
    <location>
        <begin position="1"/>
        <end position="23"/>
    </location>
</feature>
<proteinExistence type="predicted"/>